<dbReference type="Proteomes" id="UP001633002">
    <property type="component" value="Unassembled WGS sequence"/>
</dbReference>
<protein>
    <submittedName>
        <fullName evidence="3">Uncharacterized protein</fullName>
    </submittedName>
</protein>
<feature type="region of interest" description="Disordered" evidence="1">
    <location>
        <begin position="22"/>
        <end position="48"/>
    </location>
</feature>
<feature type="transmembrane region" description="Helical" evidence="2">
    <location>
        <begin position="116"/>
        <end position="145"/>
    </location>
</feature>
<accession>A0ABD3GHS1</accession>
<keyword evidence="4" id="KW-1185">Reference proteome</keyword>
<keyword evidence="2" id="KW-1133">Transmembrane helix</keyword>
<feature type="transmembrane region" description="Helical" evidence="2">
    <location>
        <begin position="165"/>
        <end position="189"/>
    </location>
</feature>
<evidence type="ECO:0000313" key="4">
    <source>
        <dbReference type="Proteomes" id="UP001633002"/>
    </source>
</evidence>
<keyword evidence="2" id="KW-0472">Membrane</keyword>
<sequence length="282" mass="31812">MTARPVGITTLIKWIPYDDKDPHGRGHDDHGEDDHELDSDPRRLKTPGVTIDMPATPAGIHWKEFNGHMVVVMKKVILTMIAVLIMTRIPMLMMVNIDMPATPAGLQWKEFNRHMVAVTTVMMTMVLTTMIALLIMTRIPMLMMVNIEMPTTPAGLQWKEFNGHMVAVTMVMISMVLTNMNMMATIAALRQTNRDDNDDRYYGDAMMRAILILATPTGLQWKEFNGHMVVVITVMMATSADLKRVWGCRKSETFAKVKGIVLVVRKRERLDGNFAVAVNSLD</sequence>
<name>A0ABD3GHS1_9MARC</name>
<evidence type="ECO:0000313" key="3">
    <source>
        <dbReference type="EMBL" id="KAL3678723.1"/>
    </source>
</evidence>
<evidence type="ECO:0000256" key="2">
    <source>
        <dbReference type="SAM" id="Phobius"/>
    </source>
</evidence>
<comment type="caution">
    <text evidence="3">The sequence shown here is derived from an EMBL/GenBank/DDBJ whole genome shotgun (WGS) entry which is preliminary data.</text>
</comment>
<gene>
    <name evidence="3" type="ORF">R1sor_021679</name>
</gene>
<keyword evidence="2" id="KW-0812">Transmembrane</keyword>
<reference evidence="3 4" key="1">
    <citation type="submission" date="2024-09" db="EMBL/GenBank/DDBJ databases">
        <title>Chromosome-scale assembly of Riccia sorocarpa.</title>
        <authorList>
            <person name="Paukszto L."/>
        </authorList>
    </citation>
    <scope>NUCLEOTIDE SEQUENCE [LARGE SCALE GENOMIC DNA]</scope>
    <source>
        <strain evidence="3">LP-2024</strain>
        <tissue evidence="3">Aerial parts of the thallus</tissue>
    </source>
</reference>
<proteinExistence type="predicted"/>
<evidence type="ECO:0000256" key="1">
    <source>
        <dbReference type="SAM" id="MobiDB-lite"/>
    </source>
</evidence>
<feature type="transmembrane region" description="Helical" evidence="2">
    <location>
        <begin position="76"/>
        <end position="95"/>
    </location>
</feature>
<organism evidence="3 4">
    <name type="scientific">Riccia sorocarpa</name>
    <dbReference type="NCBI Taxonomy" id="122646"/>
    <lineage>
        <taxon>Eukaryota</taxon>
        <taxon>Viridiplantae</taxon>
        <taxon>Streptophyta</taxon>
        <taxon>Embryophyta</taxon>
        <taxon>Marchantiophyta</taxon>
        <taxon>Marchantiopsida</taxon>
        <taxon>Marchantiidae</taxon>
        <taxon>Marchantiales</taxon>
        <taxon>Ricciaceae</taxon>
        <taxon>Riccia</taxon>
    </lineage>
</organism>
<feature type="compositionally biased region" description="Basic and acidic residues" evidence="1">
    <location>
        <begin position="22"/>
        <end position="43"/>
    </location>
</feature>
<dbReference type="EMBL" id="JBJQOH010000007">
    <property type="protein sequence ID" value="KAL3678723.1"/>
    <property type="molecule type" value="Genomic_DNA"/>
</dbReference>
<dbReference type="AlphaFoldDB" id="A0ABD3GHS1"/>